<reference evidence="1 2" key="1">
    <citation type="submission" date="2020-12" db="EMBL/GenBank/DDBJ databases">
        <title>Metabolic potential, ecology and presence of endohyphal bacteria is reflected in genomic diversity of Mucoromycotina.</title>
        <authorList>
            <person name="Muszewska A."/>
            <person name="Okrasinska A."/>
            <person name="Steczkiewicz K."/>
            <person name="Drgas O."/>
            <person name="Orlowska M."/>
            <person name="Perlinska-Lenart U."/>
            <person name="Aleksandrzak-Piekarczyk T."/>
            <person name="Szatraj K."/>
            <person name="Zielenkiewicz U."/>
            <person name="Pilsyk S."/>
            <person name="Malc E."/>
            <person name="Mieczkowski P."/>
            <person name="Kruszewska J.S."/>
            <person name="Biernat P."/>
            <person name="Pawlowska J."/>
        </authorList>
    </citation>
    <scope>NUCLEOTIDE SEQUENCE [LARGE SCALE GENOMIC DNA]</scope>
    <source>
        <strain evidence="1 2">CBS 142.35</strain>
    </source>
</reference>
<organism evidence="1 2">
    <name type="scientific">Circinella minor</name>
    <dbReference type="NCBI Taxonomy" id="1195481"/>
    <lineage>
        <taxon>Eukaryota</taxon>
        <taxon>Fungi</taxon>
        <taxon>Fungi incertae sedis</taxon>
        <taxon>Mucoromycota</taxon>
        <taxon>Mucoromycotina</taxon>
        <taxon>Mucoromycetes</taxon>
        <taxon>Mucorales</taxon>
        <taxon>Lichtheimiaceae</taxon>
        <taxon>Circinella</taxon>
    </lineage>
</organism>
<evidence type="ECO:0000313" key="2">
    <source>
        <dbReference type="Proteomes" id="UP000646827"/>
    </source>
</evidence>
<name>A0A8H7RIA5_9FUNG</name>
<proteinExistence type="predicted"/>
<gene>
    <name evidence="1" type="ORF">INT45_000895</name>
</gene>
<evidence type="ECO:0000313" key="1">
    <source>
        <dbReference type="EMBL" id="KAG2211517.1"/>
    </source>
</evidence>
<accession>A0A8H7RIA5</accession>
<dbReference type="Proteomes" id="UP000646827">
    <property type="component" value="Unassembled WGS sequence"/>
</dbReference>
<comment type="caution">
    <text evidence="1">The sequence shown here is derived from an EMBL/GenBank/DDBJ whole genome shotgun (WGS) entry which is preliminary data.</text>
</comment>
<sequence>MAKCYLVSDTSASMMMQLQSYLIPRNQQPYGRVYNKWATATCNTYCSVILDLYDDTSAFHTNNIYRDFFIALNKQTIRSFDKLHGLHLIIAKTKEKHQRQPIEKVITIKRYSSTLLCPIIIITYVNYKTRFCQVDCHHSYPVQNGPCTFVCHLIHAVHNNSLPVGSERISNHIKDFIDSIPRPPGSTKPKARALESTAAVEAGASTNDVLTYGSWMSSAIFDTFYRLSRATAMDFTHLTLPSTSVL</sequence>
<dbReference type="AlphaFoldDB" id="A0A8H7RIA5"/>
<protein>
    <submittedName>
        <fullName evidence="1">Uncharacterized protein</fullName>
    </submittedName>
</protein>
<keyword evidence="2" id="KW-1185">Reference proteome</keyword>
<dbReference type="OrthoDB" id="2438604at2759"/>
<dbReference type="EMBL" id="JAEPRB010000808">
    <property type="protein sequence ID" value="KAG2211517.1"/>
    <property type="molecule type" value="Genomic_DNA"/>
</dbReference>